<dbReference type="InterPro" id="IPR010982">
    <property type="entry name" value="Lambda_DNA-bd_dom_sf"/>
</dbReference>
<dbReference type="Gene3D" id="1.10.260.40">
    <property type="entry name" value="lambda repressor-like DNA-binding domains"/>
    <property type="match status" value="1"/>
</dbReference>
<dbReference type="GO" id="GO:0003677">
    <property type="term" value="F:DNA binding"/>
    <property type="evidence" value="ECO:0007669"/>
    <property type="project" value="InterPro"/>
</dbReference>
<sequence length="80" mass="9073">MSGRNRENGRRSVRLCLKTYLDSRGISRYALAQATGIGYPTIDRYYKNEVVRYDADVLTRMVNALDCGIADILELAEDPE</sequence>
<evidence type="ECO:0000259" key="1">
    <source>
        <dbReference type="PROSITE" id="PS50943"/>
    </source>
</evidence>
<gene>
    <name evidence="2" type="ORF">K8V01_07390</name>
</gene>
<evidence type="ECO:0000313" key="2">
    <source>
        <dbReference type="EMBL" id="HJG86826.1"/>
    </source>
</evidence>
<reference evidence="2" key="1">
    <citation type="journal article" date="2021" name="PeerJ">
        <title>Extensive microbial diversity within the chicken gut microbiome revealed by metagenomics and culture.</title>
        <authorList>
            <person name="Gilroy R."/>
            <person name="Ravi A."/>
            <person name="Getino M."/>
            <person name="Pursley I."/>
            <person name="Horton D.L."/>
            <person name="Alikhan N.F."/>
            <person name="Baker D."/>
            <person name="Gharbi K."/>
            <person name="Hall N."/>
            <person name="Watson M."/>
            <person name="Adriaenssens E.M."/>
            <person name="Foster-Nyarko E."/>
            <person name="Jarju S."/>
            <person name="Secka A."/>
            <person name="Antonio M."/>
            <person name="Oren A."/>
            <person name="Chaudhuri R.R."/>
            <person name="La Ragione R."/>
            <person name="Hildebrand F."/>
            <person name="Pallen M.J."/>
        </authorList>
    </citation>
    <scope>NUCLEOTIDE SEQUENCE</scope>
    <source>
        <strain evidence="2">CHK179-5677</strain>
    </source>
</reference>
<dbReference type="PROSITE" id="PS50943">
    <property type="entry name" value="HTH_CROC1"/>
    <property type="match status" value="1"/>
</dbReference>
<reference evidence="2" key="2">
    <citation type="submission" date="2021-09" db="EMBL/GenBank/DDBJ databases">
        <authorList>
            <person name="Gilroy R."/>
        </authorList>
    </citation>
    <scope>NUCLEOTIDE SEQUENCE</scope>
    <source>
        <strain evidence="2">CHK179-5677</strain>
    </source>
</reference>
<dbReference type="AlphaFoldDB" id="A0A921SSP3"/>
<evidence type="ECO:0000313" key="3">
    <source>
        <dbReference type="Proteomes" id="UP000760668"/>
    </source>
</evidence>
<comment type="caution">
    <text evidence="2">The sequence shown here is derived from an EMBL/GenBank/DDBJ whole genome shotgun (WGS) entry which is preliminary data.</text>
</comment>
<dbReference type="SMART" id="SM00530">
    <property type="entry name" value="HTH_XRE"/>
    <property type="match status" value="1"/>
</dbReference>
<dbReference type="EMBL" id="DYUC01000072">
    <property type="protein sequence ID" value="HJG86826.1"/>
    <property type="molecule type" value="Genomic_DNA"/>
</dbReference>
<dbReference type="CDD" id="cd00093">
    <property type="entry name" value="HTH_XRE"/>
    <property type="match status" value="1"/>
</dbReference>
<feature type="domain" description="HTH cro/C1-type" evidence="1">
    <location>
        <begin position="17"/>
        <end position="72"/>
    </location>
</feature>
<dbReference type="RefSeq" id="WP_295369961.1">
    <property type="nucleotide sequence ID" value="NZ_DYUC01000072.1"/>
</dbReference>
<dbReference type="SUPFAM" id="SSF47413">
    <property type="entry name" value="lambda repressor-like DNA-binding domains"/>
    <property type="match status" value="1"/>
</dbReference>
<protein>
    <submittedName>
        <fullName evidence="2">Helix-turn-helix transcriptional regulator</fullName>
    </submittedName>
</protein>
<dbReference type="Pfam" id="PF13443">
    <property type="entry name" value="HTH_26"/>
    <property type="match status" value="1"/>
</dbReference>
<accession>A0A921SSP3</accession>
<dbReference type="Proteomes" id="UP000760668">
    <property type="component" value="Unassembled WGS sequence"/>
</dbReference>
<proteinExistence type="predicted"/>
<dbReference type="InterPro" id="IPR001387">
    <property type="entry name" value="Cro/C1-type_HTH"/>
</dbReference>
<organism evidence="2 3">
    <name type="scientific">Pseudoflavonifractor capillosus</name>
    <dbReference type="NCBI Taxonomy" id="106588"/>
    <lineage>
        <taxon>Bacteria</taxon>
        <taxon>Bacillati</taxon>
        <taxon>Bacillota</taxon>
        <taxon>Clostridia</taxon>
        <taxon>Eubacteriales</taxon>
        <taxon>Oscillospiraceae</taxon>
        <taxon>Pseudoflavonifractor</taxon>
    </lineage>
</organism>
<name>A0A921SSP3_9FIRM</name>